<keyword evidence="4" id="KW-1185">Reference proteome</keyword>
<comment type="caution">
    <text evidence="3">The sequence shown here is derived from an EMBL/GenBank/DDBJ whole genome shotgun (WGS) entry which is preliminary data.</text>
</comment>
<accession>A0A9P5X5A5</accession>
<keyword evidence="2" id="KW-0732">Signal</keyword>
<dbReference type="EMBL" id="MU151519">
    <property type="protein sequence ID" value="KAF9443101.1"/>
    <property type="molecule type" value="Genomic_DNA"/>
</dbReference>
<evidence type="ECO:0000256" key="1">
    <source>
        <dbReference type="SAM" id="MobiDB-lite"/>
    </source>
</evidence>
<feature type="compositionally biased region" description="Low complexity" evidence="1">
    <location>
        <begin position="151"/>
        <end position="160"/>
    </location>
</feature>
<dbReference type="AlphaFoldDB" id="A0A9P5X5A5"/>
<organism evidence="3 4">
    <name type="scientific">Macrolepiota fuliginosa MF-IS2</name>
    <dbReference type="NCBI Taxonomy" id="1400762"/>
    <lineage>
        <taxon>Eukaryota</taxon>
        <taxon>Fungi</taxon>
        <taxon>Dikarya</taxon>
        <taxon>Basidiomycota</taxon>
        <taxon>Agaricomycotina</taxon>
        <taxon>Agaricomycetes</taxon>
        <taxon>Agaricomycetidae</taxon>
        <taxon>Agaricales</taxon>
        <taxon>Agaricineae</taxon>
        <taxon>Agaricaceae</taxon>
        <taxon>Macrolepiota</taxon>
    </lineage>
</organism>
<proteinExistence type="predicted"/>
<name>A0A9P5X5A5_9AGAR</name>
<sequence length="209" mass="21406">MFASISGFVFTTLLQLVVAQQTSLIIPGFDAQPFSIDVLGIDSQSGRTTWAVHNGPTDATFSPEDQFPGVATLVEGSNYASIDYVFTDNSTGTPETLAVECTLTDSTVGSCSGSAFGTPVATTQTTFTPFPVLIGTSTPSAPPTTAPPEPASSSSIISSTSISTTTTQTSASAASTTKNPNGAVTHNLSLASFFGLNIYVIMSLVGNVL</sequence>
<reference evidence="3" key="1">
    <citation type="submission" date="2020-11" db="EMBL/GenBank/DDBJ databases">
        <authorList>
            <consortium name="DOE Joint Genome Institute"/>
            <person name="Ahrendt S."/>
            <person name="Riley R."/>
            <person name="Andreopoulos W."/>
            <person name="Labutti K."/>
            <person name="Pangilinan J."/>
            <person name="Ruiz-Duenas F.J."/>
            <person name="Barrasa J.M."/>
            <person name="Sanchez-Garcia M."/>
            <person name="Camarero S."/>
            <person name="Miyauchi S."/>
            <person name="Serrano A."/>
            <person name="Linde D."/>
            <person name="Babiker R."/>
            <person name="Drula E."/>
            <person name="Ayuso-Fernandez I."/>
            <person name="Pacheco R."/>
            <person name="Padilla G."/>
            <person name="Ferreira P."/>
            <person name="Barriuso J."/>
            <person name="Kellner H."/>
            <person name="Castanera R."/>
            <person name="Alfaro M."/>
            <person name="Ramirez L."/>
            <person name="Pisabarro A.G."/>
            <person name="Kuo A."/>
            <person name="Tritt A."/>
            <person name="Lipzen A."/>
            <person name="He G."/>
            <person name="Yan M."/>
            <person name="Ng V."/>
            <person name="Cullen D."/>
            <person name="Martin F."/>
            <person name="Rosso M.-N."/>
            <person name="Henrissat B."/>
            <person name="Hibbett D."/>
            <person name="Martinez A.T."/>
            <person name="Grigoriev I.V."/>
        </authorList>
    </citation>
    <scope>NUCLEOTIDE SEQUENCE</scope>
    <source>
        <strain evidence="3">MF-IS2</strain>
    </source>
</reference>
<evidence type="ECO:0000313" key="4">
    <source>
        <dbReference type="Proteomes" id="UP000807342"/>
    </source>
</evidence>
<feature type="region of interest" description="Disordered" evidence="1">
    <location>
        <begin position="135"/>
        <end position="160"/>
    </location>
</feature>
<evidence type="ECO:0000313" key="3">
    <source>
        <dbReference type="EMBL" id="KAF9443101.1"/>
    </source>
</evidence>
<gene>
    <name evidence="3" type="ORF">P691DRAFT_764598</name>
</gene>
<feature type="chain" id="PRO_5040283721" evidence="2">
    <location>
        <begin position="20"/>
        <end position="209"/>
    </location>
</feature>
<feature type="compositionally biased region" description="Pro residues" evidence="1">
    <location>
        <begin position="140"/>
        <end position="150"/>
    </location>
</feature>
<evidence type="ECO:0000256" key="2">
    <source>
        <dbReference type="SAM" id="SignalP"/>
    </source>
</evidence>
<protein>
    <submittedName>
        <fullName evidence="3">Uncharacterized protein</fullName>
    </submittedName>
</protein>
<feature type="signal peptide" evidence="2">
    <location>
        <begin position="1"/>
        <end position="19"/>
    </location>
</feature>
<dbReference type="OrthoDB" id="4991875at2759"/>
<dbReference type="Proteomes" id="UP000807342">
    <property type="component" value="Unassembled WGS sequence"/>
</dbReference>